<name>A0A5B0SI71_PUCGR</name>
<accession>A0A5B0SI71</accession>
<organism evidence="2 3">
    <name type="scientific">Puccinia graminis f. sp. tritici</name>
    <dbReference type="NCBI Taxonomy" id="56615"/>
    <lineage>
        <taxon>Eukaryota</taxon>
        <taxon>Fungi</taxon>
        <taxon>Dikarya</taxon>
        <taxon>Basidiomycota</taxon>
        <taxon>Pucciniomycotina</taxon>
        <taxon>Pucciniomycetes</taxon>
        <taxon>Pucciniales</taxon>
        <taxon>Pucciniaceae</taxon>
        <taxon>Puccinia</taxon>
    </lineage>
</organism>
<protein>
    <submittedName>
        <fullName evidence="2">Mitochondrial carrier protein ymc2</fullName>
    </submittedName>
</protein>
<dbReference type="Proteomes" id="UP000325313">
    <property type="component" value="Unassembled WGS sequence"/>
</dbReference>
<proteinExistence type="predicted"/>
<gene>
    <name evidence="2" type="primary">YMC2_6</name>
    <name evidence="2" type="ORF">PGTUg99_022947</name>
</gene>
<keyword evidence="1" id="KW-0472">Membrane</keyword>
<reference evidence="2 3" key="1">
    <citation type="submission" date="2019-05" db="EMBL/GenBank/DDBJ databases">
        <title>Emergence of the Ug99 lineage of the wheat stem rust pathogen through somatic hybridization.</title>
        <authorList>
            <person name="Li F."/>
            <person name="Upadhyaya N.M."/>
            <person name="Sperschneider J."/>
            <person name="Matny O."/>
            <person name="Nguyen-Phuc H."/>
            <person name="Mago R."/>
            <person name="Raley C."/>
            <person name="Miller M.E."/>
            <person name="Silverstein K.A.T."/>
            <person name="Henningsen E."/>
            <person name="Hirsch C.D."/>
            <person name="Visser B."/>
            <person name="Pretorius Z.A."/>
            <person name="Steffenson B.J."/>
            <person name="Schwessinger B."/>
            <person name="Dodds P.N."/>
            <person name="Figueroa M."/>
        </authorList>
    </citation>
    <scope>NUCLEOTIDE SEQUENCE [LARGE SCALE GENOMIC DNA]</scope>
    <source>
        <strain evidence="2 3">Ug99</strain>
    </source>
</reference>
<dbReference type="EMBL" id="VDEP01000006">
    <property type="protein sequence ID" value="KAA1137671.1"/>
    <property type="molecule type" value="Genomic_DNA"/>
</dbReference>
<keyword evidence="1" id="KW-1133">Transmembrane helix</keyword>
<dbReference type="AlphaFoldDB" id="A0A5B0SI71"/>
<evidence type="ECO:0000313" key="3">
    <source>
        <dbReference type="Proteomes" id="UP000325313"/>
    </source>
</evidence>
<evidence type="ECO:0000313" key="2">
    <source>
        <dbReference type="EMBL" id="KAA1137671.1"/>
    </source>
</evidence>
<evidence type="ECO:0000256" key="1">
    <source>
        <dbReference type="SAM" id="Phobius"/>
    </source>
</evidence>
<comment type="caution">
    <text evidence="2">The sequence shown here is derived from an EMBL/GenBank/DDBJ whole genome shotgun (WGS) entry which is preliminary data.</text>
</comment>
<keyword evidence="1" id="KW-0812">Transmembrane</keyword>
<feature type="transmembrane region" description="Helical" evidence="1">
    <location>
        <begin position="58"/>
        <end position="75"/>
    </location>
</feature>
<sequence>MREVCSRSSEASPLQIHLTSSRRNLSAKIEITSKTNNRRTKDSVIVCSKPRPPRMKSLVVLFFLSTTVALVHGATTTNYDSIPRPQRGQDYIDGTYEANARVMPEMCPSSGACSMMDSGWPSKGFSCPQKADSYGVPDYSFLTAQETAMVYGGGDEISAKEWPKSCAIPRKGSKMMRYSNGAWSAIYSITPTCNCPQGVEPKCTRANGLSKETCNIAVLKFCEVRSGSQVCAPKR</sequence>